<dbReference type="PANTHER" id="PTHR14003:SF19">
    <property type="entry name" value="YY2 TRANSCRIPTION FACTOR"/>
    <property type="match status" value="1"/>
</dbReference>
<dbReference type="PROSITE" id="PS00028">
    <property type="entry name" value="ZINC_FINGER_C2H2_1"/>
    <property type="match status" value="2"/>
</dbReference>
<reference evidence="8 9" key="1">
    <citation type="submission" date="2023-04" db="EMBL/GenBank/DDBJ databases">
        <title>Genome of Basidiobolus ranarum AG-B5.</title>
        <authorList>
            <person name="Stajich J.E."/>
            <person name="Carter-House D."/>
            <person name="Gryganskyi A."/>
        </authorList>
    </citation>
    <scope>NUCLEOTIDE SEQUENCE [LARGE SCALE GENOMIC DNA]</scope>
    <source>
        <strain evidence="8 9">AG-B5</strain>
    </source>
</reference>
<accession>A0ABR2WQT5</accession>
<feature type="region of interest" description="Disordered" evidence="6">
    <location>
        <begin position="248"/>
        <end position="287"/>
    </location>
</feature>
<evidence type="ECO:0000256" key="4">
    <source>
        <dbReference type="ARBA" id="ARBA00022833"/>
    </source>
</evidence>
<protein>
    <recommendedName>
        <fullName evidence="7">C2H2-type domain-containing protein</fullName>
    </recommendedName>
</protein>
<dbReference type="SMART" id="SM00355">
    <property type="entry name" value="ZnF_C2H2"/>
    <property type="match status" value="2"/>
</dbReference>
<comment type="caution">
    <text evidence="8">The sequence shown here is derived from an EMBL/GenBank/DDBJ whole genome shotgun (WGS) entry which is preliminary data.</text>
</comment>
<evidence type="ECO:0000256" key="5">
    <source>
        <dbReference type="PROSITE-ProRule" id="PRU00042"/>
    </source>
</evidence>
<dbReference type="PANTHER" id="PTHR14003">
    <property type="entry name" value="TRANSCRIPTIONAL REPRESSOR PROTEIN YY"/>
    <property type="match status" value="1"/>
</dbReference>
<feature type="region of interest" description="Disordered" evidence="6">
    <location>
        <begin position="56"/>
        <end position="90"/>
    </location>
</feature>
<sequence length="376" mass="42916">MLQIESTLNLALKIDIEPNHKQVEFGLCTCFCKRMEKDSPEILFSGKQKLKQKETIQSSYTNQDKRPSFVVSTDTRSSSNSSEQFPPHNLTSAYSAPLTHLSLLPSNREKDGNIIFKHACKSNDSMDLSTANTLSFPMETDRIFIPPMEPNIYVGPPENWEKITGPLPVNPYNCEMNLRRPSIVASQQDEHEDIPRSASENSIKIAPNKKGYQSEEFGESSCSTAASKDTWRILELETLKYELNQELQSHKDDKEEASGPLDSGESSNRAQTRGNSPIPSDTETDEKKHVCKLCSRSFSRPSALKTHMYTHTGEKPFTCTYRGCEKRFSVESNLRRHYRLHLSHERHLHERFSHDTYDKNVNPHLRQPHGFYPPPS</sequence>
<feature type="compositionally biased region" description="Polar residues" evidence="6">
    <location>
        <begin position="264"/>
        <end position="281"/>
    </location>
</feature>
<evidence type="ECO:0000256" key="3">
    <source>
        <dbReference type="ARBA" id="ARBA00022771"/>
    </source>
</evidence>
<feature type="region of interest" description="Disordered" evidence="6">
    <location>
        <begin position="184"/>
        <end position="221"/>
    </location>
</feature>
<name>A0ABR2WQT5_9FUNG</name>
<organism evidence="8 9">
    <name type="scientific">Basidiobolus ranarum</name>
    <dbReference type="NCBI Taxonomy" id="34480"/>
    <lineage>
        <taxon>Eukaryota</taxon>
        <taxon>Fungi</taxon>
        <taxon>Fungi incertae sedis</taxon>
        <taxon>Zoopagomycota</taxon>
        <taxon>Entomophthoromycotina</taxon>
        <taxon>Basidiobolomycetes</taxon>
        <taxon>Basidiobolales</taxon>
        <taxon>Basidiobolaceae</taxon>
        <taxon>Basidiobolus</taxon>
    </lineage>
</organism>
<keyword evidence="3 5" id="KW-0863">Zinc-finger</keyword>
<dbReference type="PROSITE" id="PS50157">
    <property type="entry name" value="ZINC_FINGER_C2H2_2"/>
    <property type="match status" value="2"/>
</dbReference>
<evidence type="ECO:0000256" key="1">
    <source>
        <dbReference type="ARBA" id="ARBA00022723"/>
    </source>
</evidence>
<gene>
    <name evidence="8" type="ORF">K7432_009077</name>
</gene>
<keyword evidence="2" id="KW-0677">Repeat</keyword>
<feature type="compositionally biased region" description="Basic and acidic residues" evidence="6">
    <location>
        <begin position="248"/>
        <end position="257"/>
    </location>
</feature>
<evidence type="ECO:0000256" key="6">
    <source>
        <dbReference type="SAM" id="MobiDB-lite"/>
    </source>
</evidence>
<keyword evidence="1" id="KW-0479">Metal-binding</keyword>
<dbReference type="Pfam" id="PF00096">
    <property type="entry name" value="zf-C2H2"/>
    <property type="match status" value="2"/>
</dbReference>
<dbReference type="SUPFAM" id="SSF57667">
    <property type="entry name" value="beta-beta-alpha zinc fingers"/>
    <property type="match status" value="1"/>
</dbReference>
<dbReference type="Proteomes" id="UP001479436">
    <property type="component" value="Unassembled WGS sequence"/>
</dbReference>
<feature type="domain" description="C2H2-type" evidence="7">
    <location>
        <begin position="317"/>
        <end position="346"/>
    </location>
</feature>
<evidence type="ECO:0000256" key="2">
    <source>
        <dbReference type="ARBA" id="ARBA00022737"/>
    </source>
</evidence>
<dbReference type="EMBL" id="JASJQH010000538">
    <property type="protein sequence ID" value="KAK9763883.1"/>
    <property type="molecule type" value="Genomic_DNA"/>
</dbReference>
<evidence type="ECO:0000313" key="9">
    <source>
        <dbReference type="Proteomes" id="UP001479436"/>
    </source>
</evidence>
<feature type="domain" description="C2H2-type" evidence="7">
    <location>
        <begin position="289"/>
        <end position="316"/>
    </location>
</feature>
<dbReference type="InterPro" id="IPR036236">
    <property type="entry name" value="Znf_C2H2_sf"/>
</dbReference>
<keyword evidence="9" id="KW-1185">Reference proteome</keyword>
<feature type="region of interest" description="Disordered" evidence="6">
    <location>
        <begin position="357"/>
        <end position="376"/>
    </location>
</feature>
<evidence type="ECO:0000313" key="8">
    <source>
        <dbReference type="EMBL" id="KAK9763883.1"/>
    </source>
</evidence>
<dbReference type="Gene3D" id="3.30.160.60">
    <property type="entry name" value="Classic Zinc Finger"/>
    <property type="match status" value="2"/>
</dbReference>
<keyword evidence="4" id="KW-0862">Zinc</keyword>
<dbReference type="InterPro" id="IPR013087">
    <property type="entry name" value="Znf_C2H2_type"/>
</dbReference>
<proteinExistence type="predicted"/>
<evidence type="ECO:0000259" key="7">
    <source>
        <dbReference type="PROSITE" id="PS50157"/>
    </source>
</evidence>